<dbReference type="CDD" id="cd04496">
    <property type="entry name" value="SSB_OBF"/>
    <property type="match status" value="1"/>
</dbReference>
<dbReference type="InterPro" id="IPR012340">
    <property type="entry name" value="NA-bd_OB-fold"/>
</dbReference>
<comment type="caution">
    <text evidence="5">The sequence shown here is derived from an EMBL/GenBank/DDBJ whole genome shotgun (WGS) entry which is preliminary data.</text>
</comment>
<evidence type="ECO:0000313" key="6">
    <source>
        <dbReference type="Proteomes" id="UP001290861"/>
    </source>
</evidence>
<feature type="compositionally biased region" description="Polar residues" evidence="4">
    <location>
        <begin position="119"/>
        <end position="129"/>
    </location>
</feature>
<keyword evidence="1 2" id="KW-0238">DNA-binding</keyword>
<reference evidence="5 6" key="1">
    <citation type="journal article" date="2024" name="Appl. Environ. Microbiol.">
        <title>Pontiella agarivorans sp. nov., a novel marine anaerobic bacterium capable of degrading macroalgal polysaccharides and fixing nitrogen.</title>
        <authorList>
            <person name="Liu N."/>
            <person name="Kivenson V."/>
            <person name="Peng X."/>
            <person name="Cui Z."/>
            <person name="Lankiewicz T.S."/>
            <person name="Gosselin K.M."/>
            <person name="English C.J."/>
            <person name="Blair E.M."/>
            <person name="O'Malley M.A."/>
            <person name="Valentine D.L."/>
        </authorList>
    </citation>
    <scope>NUCLEOTIDE SEQUENCE [LARGE SCALE GENOMIC DNA]</scope>
    <source>
        <strain evidence="5 6">NLcol2</strain>
    </source>
</reference>
<evidence type="ECO:0000256" key="3">
    <source>
        <dbReference type="PIRNR" id="PIRNR002070"/>
    </source>
</evidence>
<evidence type="ECO:0000256" key="1">
    <source>
        <dbReference type="ARBA" id="ARBA00023125"/>
    </source>
</evidence>
<keyword evidence="6" id="KW-1185">Reference proteome</keyword>
<dbReference type="Gene3D" id="2.40.50.140">
    <property type="entry name" value="Nucleic acid-binding proteins"/>
    <property type="match status" value="1"/>
</dbReference>
<organism evidence="5 6">
    <name type="scientific">Pontiella agarivorans</name>
    <dbReference type="NCBI Taxonomy" id="3038953"/>
    <lineage>
        <taxon>Bacteria</taxon>
        <taxon>Pseudomonadati</taxon>
        <taxon>Kiritimatiellota</taxon>
        <taxon>Kiritimatiellia</taxon>
        <taxon>Kiritimatiellales</taxon>
        <taxon>Pontiellaceae</taxon>
        <taxon>Pontiella</taxon>
    </lineage>
</organism>
<feature type="region of interest" description="Disordered" evidence="4">
    <location>
        <begin position="109"/>
        <end position="143"/>
    </location>
</feature>
<proteinExistence type="inferred from homology"/>
<dbReference type="PANTHER" id="PTHR10302">
    <property type="entry name" value="SINGLE-STRANDED DNA-BINDING PROTEIN"/>
    <property type="match status" value="1"/>
</dbReference>
<dbReference type="PROSITE" id="PS50935">
    <property type="entry name" value="SSB"/>
    <property type="match status" value="1"/>
</dbReference>
<dbReference type="RefSeq" id="WP_322608797.1">
    <property type="nucleotide sequence ID" value="NZ_JARVCO010000010.1"/>
</dbReference>
<dbReference type="Pfam" id="PF00436">
    <property type="entry name" value="SSB"/>
    <property type="match status" value="1"/>
</dbReference>
<evidence type="ECO:0000256" key="4">
    <source>
        <dbReference type="SAM" id="MobiDB-lite"/>
    </source>
</evidence>
<accession>A0ABU5MXS7</accession>
<dbReference type="InterPro" id="IPR000424">
    <property type="entry name" value="Primosome_PriB/ssb"/>
</dbReference>
<dbReference type="HAMAP" id="MF_00984">
    <property type="entry name" value="SSB"/>
    <property type="match status" value="1"/>
</dbReference>
<dbReference type="PANTHER" id="PTHR10302:SF27">
    <property type="entry name" value="SINGLE-STRANDED DNA-BINDING PROTEIN"/>
    <property type="match status" value="1"/>
</dbReference>
<dbReference type="PIRSF" id="PIRSF002070">
    <property type="entry name" value="SSB"/>
    <property type="match status" value="1"/>
</dbReference>
<comment type="subunit">
    <text evidence="2">Homotetramer.</text>
</comment>
<comment type="caution">
    <text evidence="2">Lacks conserved residue(s) required for the propagation of feature annotation.</text>
</comment>
<name>A0ABU5MXS7_9BACT</name>
<evidence type="ECO:0000256" key="2">
    <source>
        <dbReference type="HAMAP-Rule" id="MF_00984"/>
    </source>
</evidence>
<protein>
    <recommendedName>
        <fullName evidence="2 3">Single-stranded DNA-binding protein</fullName>
        <shortName evidence="2">SSB</shortName>
    </recommendedName>
</protein>
<sequence length="143" mass="15699">MASYNKVLLMGNLTRNPEIRYTPSGTAVADLGLAVNENFKNKAGETVEQTCFVDVVVWGRQAETSAEYLQKGSPVFIEGRLQLDQWENQQGEKRSKLRVRADRVQFLGAPGKGTEFSAAPSSAPQDNVTQPPPVADDEDDVPF</sequence>
<dbReference type="GO" id="GO:0003677">
    <property type="term" value="F:DNA binding"/>
    <property type="evidence" value="ECO:0007669"/>
    <property type="project" value="UniProtKB-KW"/>
</dbReference>
<dbReference type="SUPFAM" id="SSF50249">
    <property type="entry name" value="Nucleic acid-binding proteins"/>
    <property type="match status" value="1"/>
</dbReference>
<dbReference type="Proteomes" id="UP001290861">
    <property type="component" value="Unassembled WGS sequence"/>
</dbReference>
<dbReference type="InterPro" id="IPR011344">
    <property type="entry name" value="ssDNA-bd"/>
</dbReference>
<gene>
    <name evidence="5" type="ORF">P9H32_10245</name>
</gene>
<evidence type="ECO:0000313" key="5">
    <source>
        <dbReference type="EMBL" id="MDZ8119004.1"/>
    </source>
</evidence>
<dbReference type="NCBIfam" id="TIGR00621">
    <property type="entry name" value="ssb"/>
    <property type="match status" value="1"/>
</dbReference>
<dbReference type="EMBL" id="JARVCO010000010">
    <property type="protein sequence ID" value="MDZ8119004.1"/>
    <property type="molecule type" value="Genomic_DNA"/>
</dbReference>